<sequence>MEYLAVLFAAILNMIIVYVWFLKKTNPQKMGRIYGACFIAGLMVAAVLQRLIFGITDPGFLNGAFTGFILGFGIVLLAALPHYLFLKRPLKAWLIDFGYPAVSLTLMGGLLGLFY</sequence>
<protein>
    <recommendedName>
        <fullName evidence="4">DUF1761 domain-containing protein</fullName>
    </recommendedName>
</protein>
<keyword evidence="1" id="KW-0812">Transmembrane</keyword>
<dbReference type="AlphaFoldDB" id="A0A2M8KVB4"/>
<evidence type="ECO:0000313" key="2">
    <source>
        <dbReference type="EMBL" id="PJE63851.1"/>
    </source>
</evidence>
<feature type="transmembrane region" description="Helical" evidence="1">
    <location>
        <begin position="59"/>
        <end position="80"/>
    </location>
</feature>
<dbReference type="Proteomes" id="UP000231569">
    <property type="component" value="Unassembled WGS sequence"/>
</dbReference>
<proteinExistence type="predicted"/>
<dbReference type="Pfam" id="PF08570">
    <property type="entry name" value="DUF1761"/>
    <property type="match status" value="1"/>
</dbReference>
<keyword evidence="1" id="KW-1133">Transmembrane helix</keyword>
<reference evidence="3" key="1">
    <citation type="submission" date="2017-09" db="EMBL/GenBank/DDBJ databases">
        <title>Depth-based differentiation of microbial function through sediment-hosted aquifers and enrichment of novel symbionts in the deep terrestrial subsurface.</title>
        <authorList>
            <person name="Probst A.J."/>
            <person name="Ladd B."/>
            <person name="Jarett J.K."/>
            <person name="Geller-Mcgrath D.E."/>
            <person name="Sieber C.M.K."/>
            <person name="Emerson J.B."/>
            <person name="Anantharaman K."/>
            <person name="Thomas B.C."/>
            <person name="Malmstrom R."/>
            <person name="Stieglmeier M."/>
            <person name="Klingl A."/>
            <person name="Woyke T."/>
            <person name="Ryan C.M."/>
            <person name="Banfield J.F."/>
        </authorList>
    </citation>
    <scope>NUCLEOTIDE SEQUENCE [LARGE SCALE GENOMIC DNA]</scope>
</reference>
<feature type="transmembrane region" description="Helical" evidence="1">
    <location>
        <begin position="34"/>
        <end position="53"/>
    </location>
</feature>
<name>A0A2M8KVB4_9BACT</name>
<evidence type="ECO:0000313" key="3">
    <source>
        <dbReference type="Proteomes" id="UP000231569"/>
    </source>
</evidence>
<evidence type="ECO:0008006" key="4">
    <source>
        <dbReference type="Google" id="ProtNLM"/>
    </source>
</evidence>
<dbReference type="EMBL" id="PFEE01000024">
    <property type="protein sequence ID" value="PJE63851.1"/>
    <property type="molecule type" value="Genomic_DNA"/>
</dbReference>
<accession>A0A2M8KVB4</accession>
<keyword evidence="1" id="KW-0472">Membrane</keyword>
<feature type="transmembrane region" description="Helical" evidence="1">
    <location>
        <begin position="6"/>
        <end position="22"/>
    </location>
</feature>
<comment type="caution">
    <text evidence="2">The sequence shown here is derived from an EMBL/GenBank/DDBJ whole genome shotgun (WGS) entry which is preliminary data.</text>
</comment>
<evidence type="ECO:0000256" key="1">
    <source>
        <dbReference type="SAM" id="Phobius"/>
    </source>
</evidence>
<dbReference type="InterPro" id="IPR013879">
    <property type="entry name" value="DUF1761"/>
</dbReference>
<gene>
    <name evidence="2" type="ORF">COU89_01030</name>
</gene>
<organism evidence="2 3">
    <name type="scientific">Candidatus Roizmanbacteria bacterium CG10_big_fil_rev_8_21_14_0_10_45_7</name>
    <dbReference type="NCBI Taxonomy" id="1974854"/>
    <lineage>
        <taxon>Bacteria</taxon>
        <taxon>Candidatus Roizmaniibacteriota</taxon>
    </lineage>
</organism>
<feature type="transmembrane region" description="Helical" evidence="1">
    <location>
        <begin position="92"/>
        <end position="114"/>
    </location>
</feature>